<dbReference type="AlphaFoldDB" id="A0AAE0CB69"/>
<evidence type="ECO:0000313" key="3">
    <source>
        <dbReference type="Proteomes" id="UP001190700"/>
    </source>
</evidence>
<dbReference type="Proteomes" id="UP001190700">
    <property type="component" value="Unassembled WGS sequence"/>
</dbReference>
<organism evidence="2 3">
    <name type="scientific">Cymbomonas tetramitiformis</name>
    <dbReference type="NCBI Taxonomy" id="36881"/>
    <lineage>
        <taxon>Eukaryota</taxon>
        <taxon>Viridiplantae</taxon>
        <taxon>Chlorophyta</taxon>
        <taxon>Pyramimonadophyceae</taxon>
        <taxon>Pyramimonadales</taxon>
        <taxon>Pyramimonadaceae</taxon>
        <taxon>Cymbomonas</taxon>
    </lineage>
</organism>
<feature type="region of interest" description="Disordered" evidence="1">
    <location>
        <begin position="179"/>
        <end position="202"/>
    </location>
</feature>
<comment type="caution">
    <text evidence="2">The sequence shown here is derived from an EMBL/GenBank/DDBJ whole genome shotgun (WGS) entry which is preliminary data.</text>
</comment>
<keyword evidence="3" id="KW-1185">Reference proteome</keyword>
<dbReference type="EMBL" id="LGRX02025813">
    <property type="protein sequence ID" value="KAK3251803.1"/>
    <property type="molecule type" value="Genomic_DNA"/>
</dbReference>
<accession>A0AAE0CB69</accession>
<proteinExistence type="predicted"/>
<gene>
    <name evidence="2" type="ORF">CYMTET_38859</name>
</gene>
<evidence type="ECO:0000256" key="1">
    <source>
        <dbReference type="SAM" id="MobiDB-lite"/>
    </source>
</evidence>
<name>A0AAE0CB69_9CHLO</name>
<reference evidence="2 3" key="1">
    <citation type="journal article" date="2015" name="Genome Biol. Evol.">
        <title>Comparative Genomics of a Bacterivorous Green Alga Reveals Evolutionary Causalities and Consequences of Phago-Mixotrophic Mode of Nutrition.</title>
        <authorList>
            <person name="Burns J.A."/>
            <person name="Paasch A."/>
            <person name="Narechania A."/>
            <person name="Kim E."/>
        </authorList>
    </citation>
    <scope>NUCLEOTIDE SEQUENCE [LARGE SCALE GENOMIC DNA]</scope>
    <source>
        <strain evidence="2 3">PLY_AMNH</strain>
    </source>
</reference>
<evidence type="ECO:0000313" key="2">
    <source>
        <dbReference type="EMBL" id="KAK3251803.1"/>
    </source>
</evidence>
<sequence length="202" mass="21538">MESEPSETCETIAKRACSTDGSHSGSASSHDPLLAYAAAAAHPSAGTHDGAWVRRERSRAQLHDETLRHMRSSEARAALLGRGLGGGARYLHANSLTGTMPTELGELTRMTWLSAGRGWQRGAGRRREGADASSMSGLVPALGVGWCRHDMASGAELQGRGQQDAPTFEEAWPNSMLQQVTEWSRGGRNTPTLPGSRSLSTE</sequence>
<protein>
    <submittedName>
        <fullName evidence="2">Uncharacterized protein</fullName>
    </submittedName>
</protein>